<dbReference type="GO" id="GO:0052621">
    <property type="term" value="F:diguanylate cyclase activity"/>
    <property type="evidence" value="ECO:0007669"/>
    <property type="project" value="UniProtKB-EC"/>
</dbReference>
<dbReference type="PANTHER" id="PTHR45138:SF9">
    <property type="entry name" value="DIGUANYLATE CYCLASE DGCM-RELATED"/>
    <property type="match status" value="1"/>
</dbReference>
<evidence type="ECO:0000256" key="1">
    <source>
        <dbReference type="ARBA" id="ARBA00001946"/>
    </source>
</evidence>
<dbReference type="PANTHER" id="PTHR45138">
    <property type="entry name" value="REGULATORY COMPONENTS OF SENSORY TRANSDUCTION SYSTEM"/>
    <property type="match status" value="1"/>
</dbReference>
<feature type="domain" description="GGDEF" evidence="6">
    <location>
        <begin position="606"/>
        <end position="743"/>
    </location>
</feature>
<feature type="transmembrane region" description="Helical" evidence="5">
    <location>
        <begin position="27"/>
        <end position="45"/>
    </location>
</feature>
<keyword evidence="5" id="KW-0472">Membrane</keyword>
<accession>A3D5M0</accession>
<feature type="transmembrane region" description="Helical" evidence="5">
    <location>
        <begin position="86"/>
        <end position="108"/>
    </location>
</feature>
<gene>
    <name evidence="7" type="ordered locus">Sbal_2540</name>
</gene>
<dbReference type="EC" id="2.7.7.65" evidence="2"/>
<feature type="transmembrane region" description="Helical" evidence="5">
    <location>
        <begin position="57"/>
        <end position="80"/>
    </location>
</feature>
<dbReference type="GO" id="GO:0043709">
    <property type="term" value="P:cell adhesion involved in single-species biofilm formation"/>
    <property type="evidence" value="ECO:0007669"/>
    <property type="project" value="TreeGrafter"/>
</dbReference>
<feature type="transmembrane region" description="Helical" evidence="5">
    <location>
        <begin position="157"/>
        <end position="175"/>
    </location>
</feature>
<reference evidence="7 8" key="1">
    <citation type="submission" date="2007-02" db="EMBL/GenBank/DDBJ databases">
        <title>Complete sequence of chromosome of Shewanella baltica OS155.</title>
        <authorList>
            <consortium name="US DOE Joint Genome Institute"/>
            <person name="Copeland A."/>
            <person name="Lucas S."/>
            <person name="Lapidus A."/>
            <person name="Barry K."/>
            <person name="Detter J.C."/>
            <person name="Glavina del Rio T."/>
            <person name="Hammon N."/>
            <person name="Israni S."/>
            <person name="Dalin E."/>
            <person name="Tice H."/>
            <person name="Pitluck S."/>
            <person name="Sims D.R."/>
            <person name="Brettin T."/>
            <person name="Bruce D."/>
            <person name="Han C."/>
            <person name="Tapia R."/>
            <person name="Brainard J."/>
            <person name="Schmutz J."/>
            <person name="Larimer F."/>
            <person name="Land M."/>
            <person name="Hauser L."/>
            <person name="Kyrpides N."/>
            <person name="Mikhailova N."/>
            <person name="Brettar I."/>
            <person name="Klappenbach J."/>
            <person name="Konstantinidis K."/>
            <person name="Rodrigues J."/>
            <person name="Tiedje J."/>
            <person name="Richardson P."/>
        </authorList>
    </citation>
    <scope>NUCLEOTIDE SEQUENCE [LARGE SCALE GENOMIC DNA]</scope>
    <source>
        <strain evidence="8">OS155 / ATCC BAA-1091</strain>
    </source>
</reference>
<dbReference type="KEGG" id="sbl:Sbal_2540"/>
<dbReference type="SMART" id="SM00267">
    <property type="entry name" value="GGDEF"/>
    <property type="match status" value="1"/>
</dbReference>
<dbReference type="STRING" id="325240.Sbal_2540"/>
<dbReference type="CDD" id="cd01949">
    <property type="entry name" value="GGDEF"/>
    <property type="match status" value="1"/>
</dbReference>
<keyword evidence="4" id="KW-0175">Coiled coil</keyword>
<dbReference type="SUPFAM" id="SSF55073">
    <property type="entry name" value="Nucleotide cyclase"/>
    <property type="match status" value="1"/>
</dbReference>
<dbReference type="GO" id="GO:0005886">
    <property type="term" value="C:plasma membrane"/>
    <property type="evidence" value="ECO:0007669"/>
    <property type="project" value="TreeGrafter"/>
</dbReference>
<feature type="transmembrane region" description="Helical" evidence="5">
    <location>
        <begin position="115"/>
        <end position="137"/>
    </location>
</feature>
<dbReference type="PROSITE" id="PS50887">
    <property type="entry name" value="GGDEF"/>
    <property type="match status" value="1"/>
</dbReference>
<comment type="cofactor">
    <cofactor evidence="1">
        <name>Mg(2+)</name>
        <dbReference type="ChEBI" id="CHEBI:18420"/>
    </cofactor>
</comment>
<dbReference type="InterPro" id="IPR050469">
    <property type="entry name" value="Diguanylate_Cyclase"/>
</dbReference>
<evidence type="ECO:0000256" key="2">
    <source>
        <dbReference type="ARBA" id="ARBA00012528"/>
    </source>
</evidence>
<dbReference type="GO" id="GO:1902201">
    <property type="term" value="P:negative regulation of bacterial-type flagellum-dependent cell motility"/>
    <property type="evidence" value="ECO:0007669"/>
    <property type="project" value="TreeGrafter"/>
</dbReference>
<dbReference type="NCBIfam" id="TIGR00254">
    <property type="entry name" value="GGDEF"/>
    <property type="match status" value="1"/>
</dbReference>
<dbReference type="Gene3D" id="3.30.70.270">
    <property type="match status" value="1"/>
</dbReference>
<keyword evidence="8" id="KW-1185">Reference proteome</keyword>
<dbReference type="Pfam" id="PF00990">
    <property type="entry name" value="GGDEF"/>
    <property type="match status" value="1"/>
</dbReference>
<dbReference type="InterPro" id="IPR029787">
    <property type="entry name" value="Nucleotide_cyclase"/>
</dbReference>
<dbReference type="AlphaFoldDB" id="A3D5M0"/>
<dbReference type="InterPro" id="IPR043128">
    <property type="entry name" value="Rev_trsase/Diguanyl_cyclase"/>
</dbReference>
<dbReference type="FunFam" id="3.30.70.270:FF:000001">
    <property type="entry name" value="Diguanylate cyclase domain protein"/>
    <property type="match status" value="1"/>
</dbReference>
<feature type="transmembrane region" description="Helical" evidence="5">
    <location>
        <begin position="195"/>
        <end position="217"/>
    </location>
</feature>
<keyword evidence="5" id="KW-1133">Transmembrane helix</keyword>
<evidence type="ECO:0000313" key="7">
    <source>
        <dbReference type="EMBL" id="ABN62033.1"/>
    </source>
</evidence>
<organism evidence="7 8">
    <name type="scientific">Shewanella baltica (strain OS155 / ATCC BAA-1091)</name>
    <dbReference type="NCBI Taxonomy" id="325240"/>
    <lineage>
        <taxon>Bacteria</taxon>
        <taxon>Pseudomonadati</taxon>
        <taxon>Pseudomonadota</taxon>
        <taxon>Gammaproteobacteria</taxon>
        <taxon>Alteromonadales</taxon>
        <taxon>Shewanellaceae</taxon>
        <taxon>Shewanella</taxon>
    </lineage>
</organism>
<dbReference type="OrthoDB" id="8572793at2"/>
<evidence type="ECO:0000256" key="5">
    <source>
        <dbReference type="SAM" id="Phobius"/>
    </source>
</evidence>
<protein>
    <recommendedName>
        <fullName evidence="2">diguanylate cyclase</fullName>
        <ecNumber evidence="2">2.7.7.65</ecNumber>
    </recommendedName>
</protein>
<name>A3D5M0_SHEB5</name>
<evidence type="ECO:0000256" key="3">
    <source>
        <dbReference type="ARBA" id="ARBA00034247"/>
    </source>
</evidence>
<dbReference type="Gene3D" id="3.30.450.20">
    <property type="entry name" value="PAS domain"/>
    <property type="match status" value="1"/>
</dbReference>
<dbReference type="CDD" id="cd12914">
    <property type="entry name" value="PDC1_DGC_like"/>
    <property type="match status" value="1"/>
</dbReference>
<dbReference type="InterPro" id="IPR000160">
    <property type="entry name" value="GGDEF_dom"/>
</dbReference>
<evidence type="ECO:0000256" key="4">
    <source>
        <dbReference type="SAM" id="Coils"/>
    </source>
</evidence>
<sequence>MCHNHRQLTQANFQRDFSLHLPAFQTAHLRLAIILGVFGLVLNLFPIPLFANVQLILGNVAVVIVAILLGPWYALITALFTATGLMIVWSSPHVYLLFLLEALWLGFARRRDIQILYASVSYWVLLGIPLLAIYVAVIAKMPASHIPFTAIKQAVNGMIYAAIGELCVVAIPSLWHFKGKLTNLNRRTFSSQLSYLFTLIITVSLLVSSLAFNHFFIDKQQVLINRNLDDTATHLSHATDNYLAYNTQVIASTAKFLSLSNADINEWQALLSSVHDSNQGFKTMLLANEQGNLLAASPMANIVKLDSLSDISSVSDREYFIQAFYNHKTFVSPAFIGRGFGNDVIVAISAPIFSPNDPNQARGIVEGSLDLRYFSSIDKQNLHHEQQSILLTDENNNLIYASEGLGLAPLTPLSFSKGSEIYRARLQLMNLHNLDSNTPEYIYAQHKLNNGWQLYVLEPFVPLLKLAERQYVNTVILLFCSLVGAFFITKAISKLLTEPLSLLAQHFGPAKQEKASDEKFEHDLLDKSTPKEIYSLYESLASNQQALLEHQQELEQKVQQRTQDLEAANVKLKDLAERDPLTNLYNRRYTEHQFPHIQQMCERGQDAMTLAILDLDHFKQINDTYGHLGGDECLKVVAELLSSLFKRDIDLISRYGGEEFLLILPMCNALKVEAHLNEFKRQLAGTVIINPQDHRSFKVTASIGAVIANATYSDSLEYWLKQADNNLYLAKEQGRDRVVCSLIV</sequence>
<dbReference type="Proteomes" id="UP000001557">
    <property type="component" value="Chromosome"/>
</dbReference>
<evidence type="ECO:0000313" key="8">
    <source>
        <dbReference type="Proteomes" id="UP000001557"/>
    </source>
</evidence>
<feature type="coiled-coil region" evidence="4">
    <location>
        <begin position="537"/>
        <end position="578"/>
    </location>
</feature>
<proteinExistence type="predicted"/>
<comment type="catalytic activity">
    <reaction evidence="3">
        <text>2 GTP = 3',3'-c-di-GMP + 2 diphosphate</text>
        <dbReference type="Rhea" id="RHEA:24898"/>
        <dbReference type="ChEBI" id="CHEBI:33019"/>
        <dbReference type="ChEBI" id="CHEBI:37565"/>
        <dbReference type="ChEBI" id="CHEBI:58805"/>
        <dbReference type="EC" id="2.7.7.65"/>
    </reaction>
</comment>
<dbReference type="RefSeq" id="WP_011847040.1">
    <property type="nucleotide sequence ID" value="NC_009052.1"/>
</dbReference>
<evidence type="ECO:0000259" key="6">
    <source>
        <dbReference type="PROSITE" id="PS50887"/>
    </source>
</evidence>
<dbReference type="EMBL" id="CP000563">
    <property type="protein sequence ID" value="ABN62033.1"/>
    <property type="molecule type" value="Genomic_DNA"/>
</dbReference>
<keyword evidence="5" id="KW-0812">Transmembrane</keyword>
<dbReference type="HOGENOM" id="CLU_381249_0_0_6"/>